<proteinExistence type="predicted"/>
<name>A0A8H2XUC4_9AGAM</name>
<reference evidence="2" key="1">
    <citation type="submission" date="2021-01" db="EMBL/GenBank/DDBJ databases">
        <authorList>
            <person name="Kaushik A."/>
        </authorList>
    </citation>
    <scope>NUCLEOTIDE SEQUENCE</scope>
    <source>
        <strain evidence="2">AG3-T5</strain>
    </source>
</reference>
<evidence type="ECO:0000256" key="1">
    <source>
        <dbReference type="SAM" id="MobiDB-lite"/>
    </source>
</evidence>
<sequence length="230" mass="24770">MKLHQIPAIHSILLRWRLHNDKSASDPALNAQTDSNSHSPPVRAPPSPKSPSKKSVRISEAGSPPQPTSSIKGKGREVVDNPGPAASMPQLPSPPPSPLLSRRSRSGDRCCSGEPVTHPQLGEIYKRCGPVRIHETFECENAVEPVRLLTLTRRRLVNEAQARGGNALVDESWEYTVSKHGKTGYTVKVDYSAGAVLIAGDGAHDPQKPVAIDIAKTKGINGLMTVTSRH</sequence>
<accession>A0A8H2XUC4</accession>
<evidence type="ECO:0000313" key="3">
    <source>
        <dbReference type="Proteomes" id="UP000663841"/>
    </source>
</evidence>
<dbReference type="Proteomes" id="UP000663841">
    <property type="component" value="Unassembled WGS sequence"/>
</dbReference>
<feature type="region of interest" description="Disordered" evidence="1">
    <location>
        <begin position="23"/>
        <end position="116"/>
    </location>
</feature>
<evidence type="ECO:0000313" key="2">
    <source>
        <dbReference type="EMBL" id="CAE6430894.1"/>
    </source>
</evidence>
<comment type="caution">
    <text evidence="2">The sequence shown here is derived from an EMBL/GenBank/DDBJ whole genome shotgun (WGS) entry which is preliminary data.</text>
</comment>
<dbReference type="AlphaFoldDB" id="A0A8H2XUC4"/>
<organism evidence="2 3">
    <name type="scientific">Rhizoctonia solani</name>
    <dbReference type="NCBI Taxonomy" id="456999"/>
    <lineage>
        <taxon>Eukaryota</taxon>
        <taxon>Fungi</taxon>
        <taxon>Dikarya</taxon>
        <taxon>Basidiomycota</taxon>
        <taxon>Agaricomycotina</taxon>
        <taxon>Agaricomycetes</taxon>
        <taxon>Cantharellales</taxon>
        <taxon>Ceratobasidiaceae</taxon>
        <taxon>Rhizoctonia</taxon>
    </lineage>
</organism>
<gene>
    <name evidence="2" type="ORF">RDB_LOCUS66200</name>
</gene>
<dbReference type="EMBL" id="CAJMWW010000084">
    <property type="protein sequence ID" value="CAE6430894.1"/>
    <property type="molecule type" value="Genomic_DNA"/>
</dbReference>
<protein>
    <submittedName>
        <fullName evidence="2">Uncharacterized protein</fullName>
    </submittedName>
</protein>